<evidence type="ECO:0000256" key="5">
    <source>
        <dbReference type="ARBA" id="ARBA00022729"/>
    </source>
</evidence>
<keyword evidence="4" id="KW-0406">Ion transport</keyword>
<dbReference type="InterPro" id="IPR002491">
    <property type="entry name" value="ABC_transptr_periplasmic_BD"/>
</dbReference>
<evidence type="ECO:0000256" key="2">
    <source>
        <dbReference type="ARBA" id="ARBA00008814"/>
    </source>
</evidence>
<dbReference type="HOGENOM" id="CLU_038034_3_0_5"/>
<dbReference type="PANTHER" id="PTHR30532:SF28">
    <property type="entry name" value="PETROBACTIN-BINDING PROTEIN YCLQ"/>
    <property type="match status" value="1"/>
</dbReference>
<evidence type="ECO:0000256" key="3">
    <source>
        <dbReference type="ARBA" id="ARBA00022448"/>
    </source>
</evidence>
<proteinExistence type="inferred from homology"/>
<dbReference type="AlphaFoldDB" id="A1AYS0"/>
<dbReference type="RefSeq" id="WP_011746647.1">
    <property type="nucleotide sequence ID" value="NC_008686.1"/>
</dbReference>
<dbReference type="Proteomes" id="UP000000361">
    <property type="component" value="Chromosome 1"/>
</dbReference>
<sequence length="301" mass="31590">MFVKLIAWAATALTLAGPALAEPMTIAHSQGETVLPAPPSKVLVLDINALDIAHAMGAEPAGVLGSNLPDYLQEYAADRPKMGTIFEPDYESIAASGADLMIVGTRTAPAYAEMSRILPTVDLSLGDDLFASVRENVETVGRIFGKPAKAAEMVAALDAKIAHLKDIAPGAGTALILVTNGGKLGAYGPKSRVGWVHTQLGFATVAPDIDDRFHGGDVISFEYILERDPDWIFVIDRDAGVGEAGAGARAALDNPLMARTQAVRNGHVVHLDPHAAYIAFGGYTALNRLLDQLTEALAATS</sequence>
<keyword evidence="5 6" id="KW-0732">Signal</keyword>
<keyword evidence="3" id="KW-0813">Transport</keyword>
<evidence type="ECO:0000313" key="8">
    <source>
        <dbReference type="EMBL" id="ABL68414.1"/>
    </source>
</evidence>
<dbReference type="OrthoDB" id="63946at2"/>
<comment type="subcellular location">
    <subcellularLocation>
        <location evidence="1">Cell envelope</location>
    </subcellularLocation>
</comment>
<dbReference type="CDD" id="cd01140">
    <property type="entry name" value="FatB"/>
    <property type="match status" value="1"/>
</dbReference>
<reference evidence="9" key="1">
    <citation type="submission" date="2006-12" db="EMBL/GenBank/DDBJ databases">
        <title>Complete sequence of chromosome 1 of Paracoccus denitrificans PD1222.</title>
        <authorList>
            <person name="Copeland A."/>
            <person name="Lucas S."/>
            <person name="Lapidus A."/>
            <person name="Barry K."/>
            <person name="Detter J.C."/>
            <person name="Glavina del Rio T."/>
            <person name="Hammon N."/>
            <person name="Israni S."/>
            <person name="Dalin E."/>
            <person name="Tice H."/>
            <person name="Pitluck S."/>
            <person name="Munk A.C."/>
            <person name="Brettin T."/>
            <person name="Bruce D."/>
            <person name="Han C."/>
            <person name="Tapia R."/>
            <person name="Gilna P."/>
            <person name="Schmutz J."/>
            <person name="Larimer F."/>
            <person name="Land M."/>
            <person name="Hauser L."/>
            <person name="Kyrpides N."/>
            <person name="Lykidis A."/>
            <person name="Spiro S."/>
            <person name="Richardson D.J."/>
            <person name="Moir J.W.B."/>
            <person name="Ferguson S.J."/>
            <person name="van Spanning R.J.M."/>
            <person name="Richardson P."/>
        </authorList>
    </citation>
    <scope>NUCLEOTIDE SEQUENCE [LARGE SCALE GENOMIC DNA]</scope>
    <source>
        <strain evidence="9">Pd 1222</strain>
    </source>
</reference>
<dbReference type="PROSITE" id="PS50983">
    <property type="entry name" value="FE_B12_PBP"/>
    <property type="match status" value="1"/>
</dbReference>
<organism evidence="8 9">
    <name type="scientific">Paracoccus denitrificans (strain Pd 1222)</name>
    <dbReference type="NCBI Taxonomy" id="318586"/>
    <lineage>
        <taxon>Bacteria</taxon>
        <taxon>Pseudomonadati</taxon>
        <taxon>Pseudomonadota</taxon>
        <taxon>Alphaproteobacteria</taxon>
        <taxon>Rhodobacterales</taxon>
        <taxon>Paracoccaceae</taxon>
        <taxon>Paracoccus</taxon>
    </lineage>
</organism>
<evidence type="ECO:0000259" key="7">
    <source>
        <dbReference type="PROSITE" id="PS50983"/>
    </source>
</evidence>
<name>A1AYS0_PARDP</name>
<dbReference type="InterPro" id="IPR033870">
    <property type="entry name" value="FatB"/>
</dbReference>
<evidence type="ECO:0000256" key="1">
    <source>
        <dbReference type="ARBA" id="ARBA00004196"/>
    </source>
</evidence>
<feature type="signal peptide" evidence="6">
    <location>
        <begin position="1"/>
        <end position="21"/>
    </location>
</feature>
<keyword evidence="4" id="KW-0410">Iron transport</keyword>
<evidence type="ECO:0000256" key="6">
    <source>
        <dbReference type="SAM" id="SignalP"/>
    </source>
</evidence>
<accession>A1AYS0</accession>
<evidence type="ECO:0000256" key="4">
    <source>
        <dbReference type="ARBA" id="ARBA00022496"/>
    </source>
</evidence>
<dbReference type="GO" id="GO:0030288">
    <property type="term" value="C:outer membrane-bounded periplasmic space"/>
    <property type="evidence" value="ECO:0007669"/>
    <property type="project" value="TreeGrafter"/>
</dbReference>
<dbReference type="Pfam" id="PF01497">
    <property type="entry name" value="Peripla_BP_2"/>
    <property type="match status" value="1"/>
</dbReference>
<dbReference type="PANTHER" id="PTHR30532">
    <property type="entry name" value="IRON III DICITRATE-BINDING PERIPLASMIC PROTEIN"/>
    <property type="match status" value="1"/>
</dbReference>
<dbReference type="EMBL" id="CP000489">
    <property type="protein sequence ID" value="ABL68414.1"/>
    <property type="molecule type" value="Genomic_DNA"/>
</dbReference>
<dbReference type="STRING" id="318586.Pden_0300"/>
<feature type="domain" description="Fe/B12 periplasmic-binding" evidence="7">
    <location>
        <begin position="41"/>
        <end position="301"/>
    </location>
</feature>
<dbReference type="eggNOG" id="COG4607">
    <property type="taxonomic scope" value="Bacteria"/>
</dbReference>
<protein>
    <submittedName>
        <fullName evidence="8">Periplasmic binding protein</fullName>
    </submittedName>
</protein>
<dbReference type="Gene3D" id="3.40.50.1980">
    <property type="entry name" value="Nitrogenase molybdenum iron protein domain"/>
    <property type="match status" value="2"/>
</dbReference>
<dbReference type="SUPFAM" id="SSF53807">
    <property type="entry name" value="Helical backbone' metal receptor"/>
    <property type="match status" value="1"/>
</dbReference>
<dbReference type="EnsemblBacteria" id="ABL68414">
    <property type="protein sequence ID" value="ABL68414"/>
    <property type="gene ID" value="Pden_0300"/>
</dbReference>
<dbReference type="GO" id="GO:1901678">
    <property type="term" value="P:iron coordination entity transport"/>
    <property type="evidence" value="ECO:0007669"/>
    <property type="project" value="UniProtKB-ARBA"/>
</dbReference>
<comment type="similarity">
    <text evidence="2">Belongs to the bacterial solute-binding protein 8 family.</text>
</comment>
<dbReference type="InterPro" id="IPR051313">
    <property type="entry name" value="Bact_iron-sidero_bind"/>
</dbReference>
<keyword evidence="4" id="KW-0408">Iron</keyword>
<dbReference type="GeneID" id="93451520"/>
<dbReference type="KEGG" id="pde:Pden_0300"/>
<keyword evidence="9" id="KW-1185">Reference proteome</keyword>
<feature type="chain" id="PRO_5002632100" evidence="6">
    <location>
        <begin position="22"/>
        <end position="301"/>
    </location>
</feature>
<gene>
    <name evidence="8" type="ordered locus">Pden_0300</name>
</gene>
<evidence type="ECO:0000313" key="9">
    <source>
        <dbReference type="Proteomes" id="UP000000361"/>
    </source>
</evidence>